<keyword evidence="4" id="KW-0732">Signal</keyword>
<comment type="function">
    <text evidence="3">Putative oxidoreductase.</text>
</comment>
<dbReference type="PANTHER" id="PTHR44196">
    <property type="entry name" value="DEHYDROGENASE/REDUCTASE SDR FAMILY MEMBER 7B"/>
    <property type="match status" value="1"/>
</dbReference>
<comment type="similarity">
    <text evidence="1">Belongs to the short-chain dehydrogenases/reductases (SDR) family.</text>
</comment>
<keyword evidence="2" id="KW-0560">Oxidoreductase</keyword>
<dbReference type="PROSITE" id="PS00061">
    <property type="entry name" value="ADH_SHORT"/>
    <property type="match status" value="1"/>
</dbReference>
<accession>A0ABP1GXW8</accession>
<dbReference type="PRINTS" id="PR00081">
    <property type="entry name" value="GDHRDH"/>
</dbReference>
<dbReference type="InterPro" id="IPR036291">
    <property type="entry name" value="NAD(P)-bd_dom_sf"/>
</dbReference>
<protein>
    <submittedName>
        <fullName evidence="5">Putative</fullName>
    </submittedName>
</protein>
<evidence type="ECO:0000256" key="2">
    <source>
        <dbReference type="ARBA" id="ARBA00023002"/>
    </source>
</evidence>
<feature type="chain" id="PRO_5047042797" evidence="4">
    <location>
        <begin position="24"/>
        <end position="268"/>
    </location>
</feature>
<gene>
    <name evidence="5" type="ORF">HINF_LOCUS6765</name>
</gene>
<dbReference type="Pfam" id="PF00106">
    <property type="entry name" value="adh_short"/>
    <property type="match status" value="1"/>
</dbReference>
<dbReference type="Gene3D" id="3.40.50.720">
    <property type="entry name" value="NAD(P)-binding Rossmann-like Domain"/>
    <property type="match status" value="1"/>
</dbReference>
<evidence type="ECO:0000313" key="6">
    <source>
        <dbReference type="Proteomes" id="UP001642409"/>
    </source>
</evidence>
<dbReference type="SUPFAM" id="SSF51735">
    <property type="entry name" value="NAD(P)-binding Rossmann-fold domains"/>
    <property type="match status" value="1"/>
</dbReference>
<dbReference type="CDD" id="cd05233">
    <property type="entry name" value="SDR_c"/>
    <property type="match status" value="1"/>
</dbReference>
<dbReference type="EMBL" id="CAXDID020000013">
    <property type="protein sequence ID" value="CAL5981657.1"/>
    <property type="molecule type" value="Genomic_DNA"/>
</dbReference>
<sequence length="268" mass="29933">MNLILLLIFSILLLFKSISIIRSITSRSKTLQQAKFKTVLVTGASSGLGRELSIHLSKLGFIVHALGRNQRELDTTMTLMQPNPLHKSIQCDLNSQKDVEQILDEYAIAFLNAGVGFQNTEATYAECALIMNTNVTAPCYLALKLKQAQVVLIASPQAKYPLPNRSLYAASKAALEHMGNCLRMDNRSVTICYPRWFESGLRKNAIGTNVNKKAQKGANKASDVALTLINDTLKRKRNSCLTIKDIIIHYVWEYFGSFAEKLIKRVLK</sequence>
<dbReference type="PANTHER" id="PTHR44196:SF1">
    <property type="entry name" value="DEHYDROGENASE_REDUCTASE SDR FAMILY MEMBER 7B"/>
    <property type="match status" value="1"/>
</dbReference>
<evidence type="ECO:0000256" key="3">
    <source>
        <dbReference type="ARBA" id="ARBA00037096"/>
    </source>
</evidence>
<organism evidence="5 6">
    <name type="scientific">Hexamita inflata</name>
    <dbReference type="NCBI Taxonomy" id="28002"/>
    <lineage>
        <taxon>Eukaryota</taxon>
        <taxon>Metamonada</taxon>
        <taxon>Diplomonadida</taxon>
        <taxon>Hexamitidae</taxon>
        <taxon>Hexamitinae</taxon>
        <taxon>Hexamita</taxon>
    </lineage>
</organism>
<name>A0ABP1GXW8_9EUKA</name>
<dbReference type="InterPro" id="IPR020904">
    <property type="entry name" value="Sc_DH/Rdtase_CS"/>
</dbReference>
<dbReference type="InterPro" id="IPR002347">
    <property type="entry name" value="SDR_fam"/>
</dbReference>
<reference evidence="5 6" key="1">
    <citation type="submission" date="2024-07" db="EMBL/GenBank/DDBJ databases">
        <authorList>
            <person name="Akdeniz Z."/>
        </authorList>
    </citation>
    <scope>NUCLEOTIDE SEQUENCE [LARGE SCALE GENOMIC DNA]</scope>
</reference>
<dbReference type="Proteomes" id="UP001642409">
    <property type="component" value="Unassembled WGS sequence"/>
</dbReference>
<feature type="signal peptide" evidence="4">
    <location>
        <begin position="1"/>
        <end position="23"/>
    </location>
</feature>
<evidence type="ECO:0000256" key="1">
    <source>
        <dbReference type="ARBA" id="ARBA00006484"/>
    </source>
</evidence>
<keyword evidence="6" id="KW-1185">Reference proteome</keyword>
<proteinExistence type="inferred from homology"/>
<evidence type="ECO:0000256" key="4">
    <source>
        <dbReference type="SAM" id="SignalP"/>
    </source>
</evidence>
<evidence type="ECO:0000313" key="5">
    <source>
        <dbReference type="EMBL" id="CAL5981657.1"/>
    </source>
</evidence>
<comment type="caution">
    <text evidence="5">The sequence shown here is derived from an EMBL/GenBank/DDBJ whole genome shotgun (WGS) entry which is preliminary data.</text>
</comment>